<feature type="domain" description="URB1 C-terminal" evidence="3">
    <location>
        <begin position="919"/>
        <end position="1113"/>
    </location>
</feature>
<evidence type="ECO:0000259" key="3">
    <source>
        <dbReference type="Pfam" id="PF16201"/>
    </source>
</evidence>
<protein>
    <recommendedName>
        <fullName evidence="7">Ribosome biogenesis protein Urb1</fullName>
    </recommendedName>
</protein>
<keyword evidence="6" id="KW-1185">Reference proteome</keyword>
<dbReference type="PANTHER" id="PTHR13500:SF0">
    <property type="entry name" value="NUCLEOLAR PRE-RIBOSOMAL-ASSOCIATED PROTEIN 1"/>
    <property type="match status" value="1"/>
</dbReference>
<organism evidence="5 6">
    <name type="scientific">Amniculicola lignicola CBS 123094</name>
    <dbReference type="NCBI Taxonomy" id="1392246"/>
    <lineage>
        <taxon>Eukaryota</taxon>
        <taxon>Fungi</taxon>
        <taxon>Dikarya</taxon>
        <taxon>Ascomycota</taxon>
        <taxon>Pezizomycotina</taxon>
        <taxon>Dothideomycetes</taxon>
        <taxon>Pleosporomycetidae</taxon>
        <taxon>Pleosporales</taxon>
        <taxon>Amniculicolaceae</taxon>
        <taxon>Amniculicola</taxon>
    </lineage>
</organism>
<dbReference type="GO" id="GO:0000466">
    <property type="term" value="P:maturation of 5.8S rRNA from tricistronic rRNA transcript (SSU-rRNA, 5.8S rRNA, LSU-rRNA)"/>
    <property type="evidence" value="ECO:0007669"/>
    <property type="project" value="TreeGrafter"/>
</dbReference>
<sequence length="1161" mass="130416">MAKRAALEADPSTGTVDRHVKRQRVIGSDPAKASTTVEEVTSAGQLQKALVFEQGATSALRNGLVLLKSFLDSILYSAEEHDVPCKRAILREYLETQKGSGRDSGESTFMQHLTKTWDYAAETNQEAILTQVTANVALLLRVFSSHPDLLEYGPLLSKAVLHSSVARRFNRSLSAPSSKENLISPVLRMLTELTKFDEGALAKAVYAKREFTLDPKLLARNITLWRDSKGDAMLDYRKPSIRVNAVRYLLTHLKYQGEDAKIEILSNTFVVRGLFDHVFSDPPFLIFEIFDTMKNHVFLDRVIPRSVKSRILTGKTLSHIASLYRYECAEGTLAEGQKTPDVIAHEFLSLVCTSPAYGVMLPSNGFYPPTSDSDGGDVVLEDAPENALDIGLDPTDFLEGQGRIRNIILREFSQSLKPHANILQQELVIAIFRVCPELVADYFLHKEAFHYDPNLTSTWLGYSSFLYATIELPVPRHFGDRRNYRDYPPAISTVLQCIIPQPLNQLVLTRCLNHSSELINFFVLRVLIVAFRKLRTVLEAFSTASASTSSKSWEYGSRRLLAEFAKRCPLMKNIVLAYRRPAYQKNMLREAIVRLLQLYYEVTPQEALEETFDASLSLCNALVQAEKPTDAPEDQVLRIIELEHWIQIAKHSSTMRWWSKTKALQYSPFVTMLRLVSTSARVEQYSGVKDLLFSILNDHEMLQTHTFPDAFEALVASIGPSCGSSSPAPQVLEFLDDCLARFTKAPIKYFDDLDAIRGDLSNTVSSPLSPLLMVLVEQWSFKGGKVEKDNSAEPLAHWLAKLLYLLKLIGESEALLEILRDSLVATAQPAYHGILKDAFLWKMGKQSAKEALKKATGADFSGSERSSTSPVPQENPSVPAKTTPAIDLEFPPEEDEKHSGLNRWRKKDLDEAIDNGDIGELLLCLCSRHGEIRLQAVTGLRQLAASIKPPNNPDYLQLYILLSEVVGTVQPTIGSQPFPYVGGVFAARAVLVLADPTHILFAKINEFLLKRPEWSVENIPRYFGKAIINSPPEQDGAYHKEVDWFLDYLIDCLRTPEDMEIFRTRNVFERILTYYTSYSCAISAKEKIVRLLLRAAAVGGSTTLITRCGIVAWIQIRLDMSDHRHRTLRLLASRVWDTCDREKVDAWSAGTMEECIQSLIS</sequence>
<dbReference type="AlphaFoldDB" id="A0A6A5VU66"/>
<dbReference type="OrthoDB" id="72892at2759"/>
<feature type="domain" description="URB1 N-terminal" evidence="2">
    <location>
        <begin position="111"/>
        <end position="462"/>
    </location>
</feature>
<evidence type="ECO:0000313" key="6">
    <source>
        <dbReference type="Proteomes" id="UP000799779"/>
    </source>
</evidence>
<dbReference type="Pfam" id="PF11707">
    <property type="entry name" value="Npa1"/>
    <property type="match status" value="1"/>
</dbReference>
<dbReference type="GO" id="GO:0032259">
    <property type="term" value="P:methylation"/>
    <property type="evidence" value="ECO:0007669"/>
    <property type="project" value="InterPro"/>
</dbReference>
<evidence type="ECO:0000259" key="2">
    <source>
        <dbReference type="Pfam" id="PF11707"/>
    </source>
</evidence>
<gene>
    <name evidence="5" type="ORF">P154DRAFT_557791</name>
</gene>
<evidence type="ECO:0000313" key="5">
    <source>
        <dbReference type="EMBL" id="KAF1993332.1"/>
    </source>
</evidence>
<evidence type="ECO:0008006" key="7">
    <source>
        <dbReference type="Google" id="ProtNLM"/>
    </source>
</evidence>
<name>A0A6A5VU66_9PLEO</name>
<dbReference type="GO" id="GO:0000463">
    <property type="term" value="P:maturation of LSU-rRNA from tricistronic rRNA transcript (SSU-rRNA, 5.8S rRNA, LSU-rRNA)"/>
    <property type="evidence" value="ECO:0007669"/>
    <property type="project" value="TreeGrafter"/>
</dbReference>
<dbReference type="Pfam" id="PF16201">
    <property type="entry name" value="NopRA1"/>
    <property type="match status" value="1"/>
</dbReference>
<dbReference type="PANTHER" id="PTHR13500">
    <property type="entry name" value="NUCLEOLAR PRERIBOSOMAL-ASSOCIATED PROTEIN 1"/>
    <property type="match status" value="1"/>
</dbReference>
<dbReference type="InterPro" id="IPR059018">
    <property type="entry name" value="HEAT_URB1"/>
</dbReference>
<dbReference type="GO" id="GO:0008168">
    <property type="term" value="F:methyltransferase activity"/>
    <property type="evidence" value="ECO:0007669"/>
    <property type="project" value="InterPro"/>
</dbReference>
<dbReference type="GO" id="GO:0005730">
    <property type="term" value="C:nucleolus"/>
    <property type="evidence" value="ECO:0007669"/>
    <property type="project" value="TreeGrafter"/>
</dbReference>
<evidence type="ECO:0000256" key="1">
    <source>
        <dbReference type="SAM" id="MobiDB-lite"/>
    </source>
</evidence>
<evidence type="ECO:0000259" key="4">
    <source>
        <dbReference type="Pfam" id="PF26140"/>
    </source>
</evidence>
<proteinExistence type="predicted"/>
<dbReference type="InterPro" id="IPR032436">
    <property type="entry name" value="URB1_C"/>
</dbReference>
<dbReference type="Pfam" id="PF26140">
    <property type="entry name" value="HEAT_URB1"/>
    <property type="match status" value="1"/>
</dbReference>
<dbReference type="PROSITE" id="PS00092">
    <property type="entry name" value="N6_MTASE"/>
    <property type="match status" value="1"/>
</dbReference>
<dbReference type="Proteomes" id="UP000799779">
    <property type="component" value="Unassembled WGS sequence"/>
</dbReference>
<accession>A0A6A5VU66</accession>
<dbReference type="InterPro" id="IPR021714">
    <property type="entry name" value="URB1_N"/>
</dbReference>
<feature type="compositionally biased region" description="Polar residues" evidence="1">
    <location>
        <begin position="863"/>
        <end position="876"/>
    </location>
</feature>
<reference evidence="5" key="1">
    <citation type="journal article" date="2020" name="Stud. Mycol.">
        <title>101 Dothideomycetes genomes: a test case for predicting lifestyles and emergence of pathogens.</title>
        <authorList>
            <person name="Haridas S."/>
            <person name="Albert R."/>
            <person name="Binder M."/>
            <person name="Bloem J."/>
            <person name="Labutti K."/>
            <person name="Salamov A."/>
            <person name="Andreopoulos B."/>
            <person name="Baker S."/>
            <person name="Barry K."/>
            <person name="Bills G."/>
            <person name="Bluhm B."/>
            <person name="Cannon C."/>
            <person name="Castanera R."/>
            <person name="Culley D."/>
            <person name="Daum C."/>
            <person name="Ezra D."/>
            <person name="Gonzalez J."/>
            <person name="Henrissat B."/>
            <person name="Kuo A."/>
            <person name="Liang C."/>
            <person name="Lipzen A."/>
            <person name="Lutzoni F."/>
            <person name="Magnuson J."/>
            <person name="Mondo S."/>
            <person name="Nolan M."/>
            <person name="Ohm R."/>
            <person name="Pangilinan J."/>
            <person name="Park H.-J."/>
            <person name="Ramirez L."/>
            <person name="Alfaro M."/>
            <person name="Sun H."/>
            <person name="Tritt A."/>
            <person name="Yoshinaga Y."/>
            <person name="Zwiers L.-H."/>
            <person name="Turgeon B."/>
            <person name="Goodwin S."/>
            <person name="Spatafora J."/>
            <person name="Crous P."/>
            <person name="Grigoriev I."/>
        </authorList>
    </citation>
    <scope>NUCLEOTIDE SEQUENCE</scope>
    <source>
        <strain evidence="5">CBS 123094</strain>
    </source>
</reference>
<feature type="domain" description="URB1 central HEAT repeat" evidence="4">
    <location>
        <begin position="652"/>
        <end position="828"/>
    </location>
</feature>
<feature type="region of interest" description="Disordered" evidence="1">
    <location>
        <begin position="854"/>
        <end position="902"/>
    </location>
</feature>
<dbReference type="EMBL" id="ML977712">
    <property type="protein sequence ID" value="KAF1993332.1"/>
    <property type="molecule type" value="Genomic_DNA"/>
</dbReference>
<dbReference type="GO" id="GO:0003676">
    <property type="term" value="F:nucleic acid binding"/>
    <property type="evidence" value="ECO:0007669"/>
    <property type="project" value="InterPro"/>
</dbReference>
<dbReference type="InterPro" id="IPR039844">
    <property type="entry name" value="URB1"/>
</dbReference>
<dbReference type="InterPro" id="IPR002052">
    <property type="entry name" value="DNA_methylase_N6_adenine_CS"/>
</dbReference>